<keyword evidence="3" id="KW-1185">Reference proteome</keyword>
<dbReference type="Pfam" id="PF00092">
    <property type="entry name" value="VWA"/>
    <property type="match status" value="1"/>
</dbReference>
<evidence type="ECO:0000313" key="2">
    <source>
        <dbReference type="EMBL" id="CAC5400770.1"/>
    </source>
</evidence>
<dbReference type="OrthoDB" id="6132182at2759"/>
<dbReference type="PROSITE" id="PS50234">
    <property type="entry name" value="VWFA"/>
    <property type="match status" value="1"/>
</dbReference>
<dbReference type="PRINTS" id="PR00453">
    <property type="entry name" value="VWFADOMAIN"/>
</dbReference>
<dbReference type="CDD" id="cd01472">
    <property type="entry name" value="vWA_collagen"/>
    <property type="match status" value="1"/>
</dbReference>
<sequence length="340" mass="38647">MEYFYFKDCQTNLKADIVFALDSSGSVGLSNFRKQIDFVKDFVNRFSISSTRTQFSVVTFSNRVNNEFWLNEYQNKHDLIHAIDNIAYRKGSTNTHLALEFVRQNSFLSANGGRSSIEKIVIILTDGQSKIPDVTKKEAELLHFLGAQVISVGISSGADILQLTIIASDTQNVVKVDNIDALTTVETQIQNAACQQTSIKILFKHAKSFMGIQFVYHEVSTYDRNVEGRCTGNYRISFTCYKPQQQRIIHYRACGWFWRNRCQRHMTYIIKFMKSTCYKLQSCPNECGTEVKRLACQISQLRKTGRITLASGHQSQVQDNAFAINKIEDSCKGGKAKRSS</sequence>
<organism evidence="2 3">
    <name type="scientific">Mytilus coruscus</name>
    <name type="common">Sea mussel</name>
    <dbReference type="NCBI Taxonomy" id="42192"/>
    <lineage>
        <taxon>Eukaryota</taxon>
        <taxon>Metazoa</taxon>
        <taxon>Spiralia</taxon>
        <taxon>Lophotrochozoa</taxon>
        <taxon>Mollusca</taxon>
        <taxon>Bivalvia</taxon>
        <taxon>Autobranchia</taxon>
        <taxon>Pteriomorphia</taxon>
        <taxon>Mytilida</taxon>
        <taxon>Mytiloidea</taxon>
        <taxon>Mytilidae</taxon>
        <taxon>Mytilinae</taxon>
        <taxon>Mytilus</taxon>
    </lineage>
</organism>
<dbReference type="Proteomes" id="UP000507470">
    <property type="component" value="Unassembled WGS sequence"/>
</dbReference>
<gene>
    <name evidence="2" type="ORF">MCOR_34922</name>
</gene>
<name>A0A6J8D0S2_MYTCO</name>
<dbReference type="PANTHER" id="PTHR24020:SF20">
    <property type="entry name" value="PH DOMAIN-CONTAINING PROTEIN"/>
    <property type="match status" value="1"/>
</dbReference>
<evidence type="ECO:0000259" key="1">
    <source>
        <dbReference type="PROSITE" id="PS50234"/>
    </source>
</evidence>
<evidence type="ECO:0000313" key="3">
    <source>
        <dbReference type="Proteomes" id="UP000507470"/>
    </source>
</evidence>
<dbReference type="SMART" id="SM00327">
    <property type="entry name" value="VWA"/>
    <property type="match status" value="1"/>
</dbReference>
<reference evidence="2 3" key="1">
    <citation type="submission" date="2020-06" db="EMBL/GenBank/DDBJ databases">
        <authorList>
            <person name="Li R."/>
            <person name="Bekaert M."/>
        </authorList>
    </citation>
    <scope>NUCLEOTIDE SEQUENCE [LARGE SCALE GENOMIC DNA]</scope>
    <source>
        <strain evidence="3">wild</strain>
    </source>
</reference>
<dbReference type="AlphaFoldDB" id="A0A6J8D0S2"/>
<proteinExistence type="predicted"/>
<accession>A0A6J8D0S2</accession>
<protein>
    <submittedName>
        <fullName evidence="2">COL6A</fullName>
    </submittedName>
</protein>
<feature type="domain" description="VWFA" evidence="1">
    <location>
        <begin position="16"/>
        <end position="189"/>
    </location>
</feature>
<dbReference type="EMBL" id="CACVKT020006307">
    <property type="protein sequence ID" value="CAC5400770.1"/>
    <property type="molecule type" value="Genomic_DNA"/>
</dbReference>
<dbReference type="InterPro" id="IPR050525">
    <property type="entry name" value="ECM_Assembly_Org"/>
</dbReference>
<dbReference type="PANTHER" id="PTHR24020">
    <property type="entry name" value="COLLAGEN ALPHA"/>
    <property type="match status" value="1"/>
</dbReference>
<dbReference type="Gene3D" id="3.40.50.410">
    <property type="entry name" value="von Willebrand factor, type A domain"/>
    <property type="match status" value="1"/>
</dbReference>
<dbReference type="SUPFAM" id="SSF53300">
    <property type="entry name" value="vWA-like"/>
    <property type="match status" value="1"/>
</dbReference>
<dbReference type="InterPro" id="IPR002035">
    <property type="entry name" value="VWF_A"/>
</dbReference>
<dbReference type="InterPro" id="IPR036465">
    <property type="entry name" value="vWFA_dom_sf"/>
</dbReference>